<keyword evidence="3 7" id="KW-0808">Transferase</keyword>
<keyword evidence="9" id="KW-1185">Reference proteome</keyword>
<reference evidence="8 9" key="1">
    <citation type="submission" date="2024-03" db="EMBL/GenBank/DDBJ databases">
        <title>Bacilli Hybrid Assemblies.</title>
        <authorList>
            <person name="Kovac J."/>
        </authorList>
    </citation>
    <scope>NUCLEOTIDE SEQUENCE [LARGE SCALE GENOMIC DNA]</scope>
    <source>
        <strain evidence="8 9">FSL R7-0666</strain>
    </source>
</reference>
<feature type="binding site" evidence="7">
    <location>
        <position position="163"/>
    </location>
    <ligand>
        <name>substrate</name>
    </ligand>
</feature>
<feature type="binding site" evidence="7">
    <location>
        <position position="192"/>
    </location>
    <ligand>
        <name>substrate</name>
    </ligand>
</feature>
<comment type="function">
    <text evidence="7">Transfers an acetyl group from acetyl-CoA to L-homoserine, forming acetyl-L-homoserine.</text>
</comment>
<feature type="site" description="Important for acyl-CoA specificity" evidence="7">
    <location>
        <position position="111"/>
    </location>
</feature>
<comment type="subcellular location">
    <subcellularLocation>
        <location evidence="7">Cytoplasm</location>
    </subcellularLocation>
</comment>
<evidence type="ECO:0000256" key="4">
    <source>
        <dbReference type="ARBA" id="ARBA00023167"/>
    </source>
</evidence>
<dbReference type="InterPro" id="IPR005697">
    <property type="entry name" value="HST_MetA"/>
</dbReference>
<dbReference type="PANTHER" id="PTHR20919:SF0">
    <property type="entry name" value="HOMOSERINE O-SUCCINYLTRANSFERASE"/>
    <property type="match status" value="1"/>
</dbReference>
<dbReference type="InterPro" id="IPR033752">
    <property type="entry name" value="MetA_family"/>
</dbReference>
<keyword evidence="5 7" id="KW-0012">Acyltransferase</keyword>
<gene>
    <name evidence="8" type="primary">metA</name>
    <name evidence="7" type="synonym">metAA</name>
    <name evidence="8" type="ORF">MKY91_11195</name>
</gene>
<dbReference type="NCBIfam" id="TIGR01001">
    <property type="entry name" value="metA"/>
    <property type="match status" value="1"/>
</dbReference>
<dbReference type="Pfam" id="PF04204">
    <property type="entry name" value="HTS"/>
    <property type="match status" value="1"/>
</dbReference>
<feature type="active site" description="Proton acceptor" evidence="7">
    <location>
        <position position="235"/>
    </location>
</feature>
<evidence type="ECO:0000313" key="9">
    <source>
        <dbReference type="Proteomes" id="UP001418796"/>
    </source>
</evidence>
<feature type="site" description="Important for substrate specificity" evidence="7">
    <location>
        <position position="192"/>
    </location>
</feature>
<keyword evidence="4 7" id="KW-0486">Methionine biosynthesis</keyword>
<evidence type="ECO:0000256" key="6">
    <source>
        <dbReference type="ARBA" id="ARBA00049043"/>
    </source>
</evidence>
<name>A0ABU9VKG9_9BACI</name>
<sequence length="303" mass="35295">MPIKIPDHLPAREILNAENIFIMDESRAYSQDIRPLSIVILNLMPVKETTETQILRLLSNSPLQLDVSFLYPSSHVSKNTKQDHLKLFYKTMDDIKKRKFDGMIITGAPVEQLDFEEVDYWEELKWIMDWSKDNVTSTLHICWGAQAGLYHHYGIQKYPMNEKLFGIFEHEVNPDPIKLLRGFDDVFLAPHSRHTETRIEDVENVQELDILSTSKDAGLYMAASKDGKHIFVTGHSEYDVTTLDEEYRRDLSKGVAIQPPVNYFPKNDQTVPPALRWRAHSNLLFTNWLNYYVYQETPYDLTT</sequence>
<dbReference type="CDD" id="cd03131">
    <property type="entry name" value="GATase1_HTS"/>
    <property type="match status" value="1"/>
</dbReference>
<dbReference type="InterPro" id="IPR029062">
    <property type="entry name" value="Class_I_gatase-like"/>
</dbReference>
<protein>
    <recommendedName>
        <fullName evidence="7">Homoserine O-acetyltransferase</fullName>
        <shortName evidence="7">HAT</shortName>
        <ecNumber evidence="7">2.3.1.31</ecNumber>
    </recommendedName>
    <alternativeName>
        <fullName evidence="7">Homoserine transacetylase</fullName>
        <shortName evidence="7">HTA</shortName>
    </alternativeName>
</protein>
<dbReference type="EC" id="2.3.1.31" evidence="7"/>
<comment type="caution">
    <text evidence="8">The sequence shown here is derived from an EMBL/GenBank/DDBJ whole genome shotgun (WGS) entry which is preliminary data.</text>
</comment>
<organism evidence="8 9">
    <name type="scientific">Alkalicoccobacillus gibsonii</name>
    <dbReference type="NCBI Taxonomy" id="79881"/>
    <lineage>
        <taxon>Bacteria</taxon>
        <taxon>Bacillati</taxon>
        <taxon>Bacillota</taxon>
        <taxon>Bacilli</taxon>
        <taxon>Bacillales</taxon>
        <taxon>Bacillaceae</taxon>
        <taxon>Alkalicoccobacillus</taxon>
    </lineage>
</organism>
<feature type="binding site" evidence="7">
    <location>
        <position position="249"/>
    </location>
    <ligand>
        <name>substrate</name>
    </ligand>
</feature>
<dbReference type="SUPFAM" id="SSF52317">
    <property type="entry name" value="Class I glutamine amidotransferase-like"/>
    <property type="match status" value="1"/>
</dbReference>
<evidence type="ECO:0000313" key="8">
    <source>
        <dbReference type="EMBL" id="MEN0643713.1"/>
    </source>
</evidence>
<accession>A0ABU9VKG9</accession>
<evidence type="ECO:0000256" key="5">
    <source>
        <dbReference type="ARBA" id="ARBA00023315"/>
    </source>
</evidence>
<dbReference type="HAMAP" id="MF_00295">
    <property type="entry name" value="MetA_acyltransf"/>
    <property type="match status" value="1"/>
</dbReference>
<comment type="catalytic activity">
    <reaction evidence="6 7">
        <text>L-homoserine + acetyl-CoA = O-acetyl-L-homoserine + CoA</text>
        <dbReference type="Rhea" id="RHEA:13701"/>
        <dbReference type="ChEBI" id="CHEBI:57287"/>
        <dbReference type="ChEBI" id="CHEBI:57288"/>
        <dbReference type="ChEBI" id="CHEBI:57476"/>
        <dbReference type="ChEBI" id="CHEBI:57716"/>
        <dbReference type="EC" id="2.3.1.31"/>
    </reaction>
</comment>
<evidence type="ECO:0000256" key="1">
    <source>
        <dbReference type="ARBA" id="ARBA00022490"/>
    </source>
</evidence>
<proteinExistence type="inferred from homology"/>
<evidence type="ECO:0000256" key="7">
    <source>
        <dbReference type="HAMAP-Rule" id="MF_00295"/>
    </source>
</evidence>
<dbReference type="EMBL" id="JBCITK010000001">
    <property type="protein sequence ID" value="MEN0643713.1"/>
    <property type="molecule type" value="Genomic_DNA"/>
</dbReference>
<dbReference type="PIRSF" id="PIRSF000450">
    <property type="entry name" value="H_ser_succinyltr"/>
    <property type="match status" value="1"/>
</dbReference>
<comment type="pathway">
    <text evidence="7">Amino-acid biosynthesis; L-methionine biosynthesis via de novo pathway; O-acetyl-L-homoserine from L-homoserine: step 1/1.</text>
</comment>
<dbReference type="GO" id="GO:0008899">
    <property type="term" value="F:homoserine O-succinyltransferase activity"/>
    <property type="evidence" value="ECO:0007669"/>
    <property type="project" value="UniProtKB-EC"/>
</dbReference>
<comment type="similarity">
    <text evidence="7">Belongs to the MetA family.</text>
</comment>
<dbReference type="Gene3D" id="3.40.50.880">
    <property type="match status" value="1"/>
</dbReference>
<dbReference type="Proteomes" id="UP001418796">
    <property type="component" value="Unassembled WGS sequence"/>
</dbReference>
<feature type="active site" description="Acyl-thioester intermediate" evidence="7">
    <location>
        <position position="142"/>
    </location>
</feature>
<keyword evidence="1 7" id="KW-0963">Cytoplasm</keyword>
<keyword evidence="2 7" id="KW-0028">Amino-acid biosynthesis</keyword>
<evidence type="ECO:0000256" key="2">
    <source>
        <dbReference type="ARBA" id="ARBA00022605"/>
    </source>
</evidence>
<dbReference type="PANTHER" id="PTHR20919">
    <property type="entry name" value="HOMOSERINE O-SUCCINYLTRANSFERASE"/>
    <property type="match status" value="1"/>
</dbReference>
<feature type="active site" evidence="7">
    <location>
        <position position="237"/>
    </location>
</feature>
<evidence type="ECO:0000256" key="3">
    <source>
        <dbReference type="ARBA" id="ARBA00022679"/>
    </source>
</evidence>
<dbReference type="RefSeq" id="WP_343130594.1">
    <property type="nucleotide sequence ID" value="NZ_JBCITK010000001.1"/>
</dbReference>
<comment type="caution">
    <text evidence="7">Lacks conserved residue(s) required for the propagation of feature annotation.</text>
</comment>